<sequence>MPLGRRASLPQLFEKIKTRARSKSRPRRKESIDYTATKAENHEAIDFNLADMRMPTFKGEKDSEPFSKENLKSRERIISAPEAPTEKPEMSAVEKASPLPPVIKEEKVEQSLSSVHSVSSSSLKSINSREAASMRLKSESYLDYIKRMRSRGPASVTRRVIQNGTVAARREKFLQKENKPPQVFVGKLLSNADQDCDRFSTAFEKDIAQFDDFADDGLDDLFEATDESGSAQLTEQNDDNKKHNENRFSSDTFSSYASDTVMEV</sequence>
<proteinExistence type="predicted"/>
<protein>
    <submittedName>
        <fullName evidence="2">Oidioi.mRNA.OKI2018_I69.chr2.g6672.t1.cds</fullName>
    </submittedName>
</protein>
<organism evidence="2 3">
    <name type="scientific">Oikopleura dioica</name>
    <name type="common">Tunicate</name>
    <dbReference type="NCBI Taxonomy" id="34765"/>
    <lineage>
        <taxon>Eukaryota</taxon>
        <taxon>Metazoa</taxon>
        <taxon>Chordata</taxon>
        <taxon>Tunicata</taxon>
        <taxon>Appendicularia</taxon>
        <taxon>Copelata</taxon>
        <taxon>Oikopleuridae</taxon>
        <taxon>Oikopleura</taxon>
    </lineage>
</organism>
<feature type="compositionally biased region" description="Basic and acidic residues" evidence="1">
    <location>
        <begin position="238"/>
        <end position="248"/>
    </location>
</feature>
<name>A0ABN7T471_OIKDI</name>
<feature type="region of interest" description="Disordered" evidence="1">
    <location>
        <begin position="225"/>
        <end position="264"/>
    </location>
</feature>
<gene>
    <name evidence="2" type="ORF">OKIOD_LOCUS15437</name>
</gene>
<evidence type="ECO:0000313" key="3">
    <source>
        <dbReference type="Proteomes" id="UP001158576"/>
    </source>
</evidence>
<feature type="compositionally biased region" description="Basic residues" evidence="1">
    <location>
        <begin position="18"/>
        <end position="28"/>
    </location>
</feature>
<evidence type="ECO:0000313" key="2">
    <source>
        <dbReference type="EMBL" id="CAG5112456.1"/>
    </source>
</evidence>
<dbReference type="EMBL" id="OU015567">
    <property type="protein sequence ID" value="CAG5112456.1"/>
    <property type="molecule type" value="Genomic_DNA"/>
</dbReference>
<feature type="compositionally biased region" description="Polar residues" evidence="1">
    <location>
        <begin position="249"/>
        <end position="258"/>
    </location>
</feature>
<keyword evidence="3" id="KW-1185">Reference proteome</keyword>
<feature type="region of interest" description="Disordered" evidence="1">
    <location>
        <begin position="1"/>
        <end position="37"/>
    </location>
</feature>
<accession>A0ABN7T471</accession>
<reference evidence="2 3" key="1">
    <citation type="submission" date="2021-04" db="EMBL/GenBank/DDBJ databases">
        <authorList>
            <person name="Bliznina A."/>
        </authorList>
    </citation>
    <scope>NUCLEOTIDE SEQUENCE [LARGE SCALE GENOMIC DNA]</scope>
</reference>
<dbReference type="Proteomes" id="UP001158576">
    <property type="component" value="Chromosome 2"/>
</dbReference>
<evidence type="ECO:0000256" key="1">
    <source>
        <dbReference type="SAM" id="MobiDB-lite"/>
    </source>
</evidence>